<reference evidence="1 2" key="1">
    <citation type="submission" date="2013-10" db="EMBL/GenBank/DDBJ databases">
        <authorList>
            <consortium name="International Citrus Genome Consortium"/>
            <person name="Jenkins J."/>
            <person name="Schmutz J."/>
            <person name="Prochnik S."/>
            <person name="Rokhsar D."/>
            <person name="Gmitter F."/>
            <person name="Ollitrault P."/>
            <person name="Machado M."/>
            <person name="Talon M."/>
            <person name="Wincker P."/>
            <person name="Jaillon O."/>
            <person name="Morgante M."/>
        </authorList>
    </citation>
    <scope>NUCLEOTIDE SEQUENCE</scope>
    <source>
        <strain evidence="2">cv. Clemenules</strain>
    </source>
</reference>
<dbReference type="InParanoid" id="V4SBP7"/>
<sequence length="52" mass="5861">MAVWAIACASQIQNSKRSAKVQVCRQHCNHGMFIANPRNLLNKTMPCLMNQC</sequence>
<keyword evidence="2" id="KW-1185">Reference proteome</keyword>
<accession>V4SBP7</accession>
<dbReference type="Gramene" id="ESR44998">
    <property type="protein sequence ID" value="ESR44998"/>
    <property type="gene ID" value="CICLE_v10003840mg"/>
</dbReference>
<name>V4SBP7_CITCL</name>
<evidence type="ECO:0000313" key="2">
    <source>
        <dbReference type="Proteomes" id="UP000030687"/>
    </source>
</evidence>
<dbReference type="KEGG" id="cic:CICLE_v10003840mg"/>
<dbReference type="AlphaFoldDB" id="V4SBP7"/>
<organism evidence="1 2">
    <name type="scientific">Citrus clementina</name>
    <name type="common">Clementine</name>
    <name type="synonym">Citrus deliciosa x Citrus sinensis</name>
    <dbReference type="NCBI Taxonomy" id="85681"/>
    <lineage>
        <taxon>Eukaryota</taxon>
        <taxon>Viridiplantae</taxon>
        <taxon>Streptophyta</taxon>
        <taxon>Embryophyta</taxon>
        <taxon>Tracheophyta</taxon>
        <taxon>Spermatophyta</taxon>
        <taxon>Magnoliopsida</taxon>
        <taxon>eudicotyledons</taxon>
        <taxon>Gunneridae</taxon>
        <taxon>Pentapetalae</taxon>
        <taxon>rosids</taxon>
        <taxon>malvids</taxon>
        <taxon>Sapindales</taxon>
        <taxon>Rutaceae</taxon>
        <taxon>Aurantioideae</taxon>
        <taxon>Citrus</taxon>
    </lineage>
</organism>
<protein>
    <submittedName>
        <fullName evidence="1">Uncharacterized protein</fullName>
    </submittedName>
</protein>
<dbReference type="EMBL" id="KI536799">
    <property type="protein sequence ID" value="ESR44998.1"/>
    <property type="molecule type" value="Genomic_DNA"/>
</dbReference>
<dbReference type="Proteomes" id="UP000030687">
    <property type="component" value="Unassembled WGS sequence"/>
</dbReference>
<proteinExistence type="predicted"/>
<evidence type="ECO:0000313" key="1">
    <source>
        <dbReference type="EMBL" id="ESR44998.1"/>
    </source>
</evidence>
<gene>
    <name evidence="1" type="ORF">CICLE_v10003840mg</name>
</gene>